<organism evidence="3 4">
    <name type="scientific">Fontibacillus solani</name>
    <dbReference type="NCBI Taxonomy" id="1572857"/>
    <lineage>
        <taxon>Bacteria</taxon>
        <taxon>Bacillati</taxon>
        <taxon>Bacillota</taxon>
        <taxon>Bacilli</taxon>
        <taxon>Bacillales</taxon>
        <taxon>Paenibacillaceae</taxon>
        <taxon>Fontibacillus</taxon>
    </lineage>
</organism>
<evidence type="ECO:0000313" key="3">
    <source>
        <dbReference type="EMBL" id="MBA9086862.1"/>
    </source>
</evidence>
<dbReference type="NCBIfam" id="NF033503">
    <property type="entry name" value="LarB"/>
    <property type="match status" value="1"/>
</dbReference>
<dbReference type="GO" id="GO:0006189">
    <property type="term" value="P:'de novo' IMP biosynthetic process"/>
    <property type="evidence" value="ECO:0007669"/>
    <property type="project" value="InterPro"/>
</dbReference>
<keyword evidence="4" id="KW-1185">Reference proteome</keyword>
<dbReference type="EMBL" id="JACJIP010000023">
    <property type="protein sequence ID" value="MBA9086862.1"/>
    <property type="molecule type" value="Genomic_DNA"/>
</dbReference>
<keyword evidence="1" id="KW-0175">Coiled coil</keyword>
<gene>
    <name evidence="3" type="ORF">FHR92_003342</name>
</gene>
<dbReference type="InterPro" id="IPR000031">
    <property type="entry name" value="PurE_dom"/>
</dbReference>
<protein>
    <recommendedName>
        <fullName evidence="2">PurE domain-containing protein</fullName>
    </recommendedName>
</protein>
<sequence length="258" mass="27951">MTMDNLIKILKLSENEVEAREALQNYINNLNDNQKNNNNIEDLGYAQLDLDRQRRTGFPEVIYSEGKTTRQLKQIFKKLSEKNDRVLATRVSKKTALQVISEIPLAVYNESARTLAWSLNPIKKKDNKYITIVCAGTSDLPVANEALVTAEMMGCNVRLISDVGVAGIHRLFKHIEIIRSSDVIIIVAGMEGALASVIGGLVSKPIIAVPTSVGYGSSFNGVASLLAMLNSCSAGITVVNIDNGFGAGFAAGLIINNQ</sequence>
<dbReference type="PANTHER" id="PTHR43064">
    <property type="entry name" value="PHOSPHORIBOSYLAMINOIMIDAZOLE CARBOXYLASE-RELATED"/>
    <property type="match status" value="1"/>
</dbReference>
<dbReference type="PANTHER" id="PTHR43064:SF1">
    <property type="entry name" value="SLL1489 PROTEIN"/>
    <property type="match status" value="1"/>
</dbReference>
<feature type="coiled-coil region" evidence="1">
    <location>
        <begin position="9"/>
        <end position="43"/>
    </location>
</feature>
<dbReference type="GO" id="GO:0016787">
    <property type="term" value="F:hydrolase activity"/>
    <property type="evidence" value="ECO:0007669"/>
    <property type="project" value="InterPro"/>
</dbReference>
<evidence type="ECO:0000259" key="2">
    <source>
        <dbReference type="SMART" id="SM01001"/>
    </source>
</evidence>
<name>A0A7W3SVA4_9BACL</name>
<accession>A0A7W3SVA4</accession>
<evidence type="ECO:0000256" key="1">
    <source>
        <dbReference type="SAM" id="Coils"/>
    </source>
</evidence>
<comment type="caution">
    <text evidence="3">The sequence shown here is derived from an EMBL/GenBank/DDBJ whole genome shotgun (WGS) entry which is preliminary data.</text>
</comment>
<reference evidence="3 4" key="1">
    <citation type="submission" date="2020-08" db="EMBL/GenBank/DDBJ databases">
        <title>Genomic Encyclopedia of Type Strains, Phase III (KMG-III): the genomes of soil and plant-associated and newly described type strains.</title>
        <authorList>
            <person name="Whitman W."/>
        </authorList>
    </citation>
    <scope>NUCLEOTIDE SEQUENCE [LARGE SCALE GENOMIC DNA]</scope>
    <source>
        <strain evidence="3 4">CECT 8693</strain>
    </source>
</reference>
<dbReference type="AlphaFoldDB" id="A0A7W3SVA4"/>
<dbReference type="Pfam" id="PF00731">
    <property type="entry name" value="AIRC"/>
    <property type="match status" value="1"/>
</dbReference>
<dbReference type="Proteomes" id="UP000567067">
    <property type="component" value="Unassembled WGS sequence"/>
</dbReference>
<proteinExistence type="predicted"/>
<dbReference type="Gene3D" id="3.40.50.1970">
    <property type="match status" value="1"/>
</dbReference>
<evidence type="ECO:0000313" key="4">
    <source>
        <dbReference type="Proteomes" id="UP000567067"/>
    </source>
</evidence>
<dbReference type="InterPro" id="IPR039476">
    <property type="entry name" value="P2CMN_synthase_LarB"/>
</dbReference>
<feature type="domain" description="PurE" evidence="2">
    <location>
        <begin position="128"/>
        <end position="257"/>
    </location>
</feature>
<dbReference type="SUPFAM" id="SSF52255">
    <property type="entry name" value="N5-CAIR mutase (phosphoribosylaminoimidazole carboxylase, PurE)"/>
    <property type="match status" value="1"/>
</dbReference>
<dbReference type="SMART" id="SM01001">
    <property type="entry name" value="AIRC"/>
    <property type="match status" value="1"/>
</dbReference>